<gene>
    <name evidence="1" type="ORF">TRITD_4Bv1G026920</name>
</gene>
<evidence type="ECO:0008006" key="3">
    <source>
        <dbReference type="Google" id="ProtNLM"/>
    </source>
</evidence>
<sequence length="91" mass="10157">MMYLSVGLYFNAPVFTHGQLYVAVSRVTSKKALKILIENEDGSDARCESTMPVVSREKWRRGSLQAPYMNGGGMWQCRGKQGRCCCTSSNI</sequence>
<protein>
    <recommendedName>
        <fullName evidence="3">ATP-dependent DNA helicase</fullName>
    </recommendedName>
</protein>
<dbReference type="EMBL" id="LT934118">
    <property type="protein sequence ID" value="VAI02562.1"/>
    <property type="molecule type" value="Genomic_DNA"/>
</dbReference>
<reference evidence="1 2" key="1">
    <citation type="submission" date="2017-09" db="EMBL/GenBank/DDBJ databases">
        <authorList>
            <consortium name="International Durum Wheat Genome Sequencing Consortium (IDWGSC)"/>
            <person name="Milanesi L."/>
        </authorList>
    </citation>
    <scope>NUCLEOTIDE SEQUENCE [LARGE SCALE GENOMIC DNA]</scope>
    <source>
        <strain evidence="2">cv. Svevo</strain>
    </source>
</reference>
<evidence type="ECO:0000313" key="1">
    <source>
        <dbReference type="EMBL" id="VAI02562.1"/>
    </source>
</evidence>
<keyword evidence="2" id="KW-1185">Reference proteome</keyword>
<dbReference type="Proteomes" id="UP000324705">
    <property type="component" value="Chromosome 4B"/>
</dbReference>
<dbReference type="AlphaFoldDB" id="A0A9R0T0W5"/>
<proteinExistence type="predicted"/>
<organism evidence="1 2">
    <name type="scientific">Triticum turgidum subsp. durum</name>
    <name type="common">Durum wheat</name>
    <name type="synonym">Triticum durum</name>
    <dbReference type="NCBI Taxonomy" id="4567"/>
    <lineage>
        <taxon>Eukaryota</taxon>
        <taxon>Viridiplantae</taxon>
        <taxon>Streptophyta</taxon>
        <taxon>Embryophyta</taxon>
        <taxon>Tracheophyta</taxon>
        <taxon>Spermatophyta</taxon>
        <taxon>Magnoliopsida</taxon>
        <taxon>Liliopsida</taxon>
        <taxon>Poales</taxon>
        <taxon>Poaceae</taxon>
        <taxon>BOP clade</taxon>
        <taxon>Pooideae</taxon>
        <taxon>Triticodae</taxon>
        <taxon>Triticeae</taxon>
        <taxon>Triticinae</taxon>
        <taxon>Triticum</taxon>
    </lineage>
</organism>
<name>A0A9R0T0W5_TRITD</name>
<evidence type="ECO:0000313" key="2">
    <source>
        <dbReference type="Proteomes" id="UP000324705"/>
    </source>
</evidence>
<accession>A0A9R0T0W5</accession>
<dbReference type="Gramene" id="TRITD4Bv1G026920.1">
    <property type="protein sequence ID" value="TRITD4Bv1G026920.1"/>
    <property type="gene ID" value="TRITD4Bv1G026920"/>
</dbReference>